<keyword evidence="2" id="KW-0347">Helicase</keyword>
<name>A0ABT6XH08_9GAMM</name>
<dbReference type="SUPFAM" id="SSF52540">
    <property type="entry name" value="P-loop containing nucleoside triphosphate hydrolases"/>
    <property type="match status" value="1"/>
</dbReference>
<organism evidence="2 3">
    <name type="scientific">Lysobacter stagni</name>
    <dbReference type="NCBI Taxonomy" id="3045172"/>
    <lineage>
        <taxon>Bacteria</taxon>
        <taxon>Pseudomonadati</taxon>
        <taxon>Pseudomonadota</taxon>
        <taxon>Gammaproteobacteria</taxon>
        <taxon>Lysobacterales</taxon>
        <taxon>Lysobacteraceae</taxon>
        <taxon>Lysobacter</taxon>
    </lineage>
</organism>
<dbReference type="Pfam" id="PF04851">
    <property type="entry name" value="ResIII"/>
    <property type="match status" value="1"/>
</dbReference>
<keyword evidence="2" id="KW-0378">Hydrolase</keyword>
<keyword evidence="2" id="KW-0067">ATP-binding</keyword>
<evidence type="ECO:0000259" key="1">
    <source>
        <dbReference type="Pfam" id="PF04851"/>
    </source>
</evidence>
<feature type="domain" description="Helicase/UvrB N-terminal" evidence="1">
    <location>
        <begin position="3"/>
        <end position="207"/>
    </location>
</feature>
<proteinExistence type="predicted"/>
<evidence type="ECO:0000313" key="2">
    <source>
        <dbReference type="EMBL" id="MDI9239443.1"/>
    </source>
</evidence>
<reference evidence="2 3" key="1">
    <citation type="submission" date="2023-05" db="EMBL/GenBank/DDBJ databases">
        <title>Lysobacter sp. strain LF1 Genome sequencing and assembly.</title>
        <authorList>
            <person name="Jung Y."/>
        </authorList>
    </citation>
    <scope>NUCLEOTIDE SEQUENCE [LARGE SCALE GENOMIC DNA]</scope>
    <source>
        <strain evidence="2 3">LF1</strain>
    </source>
</reference>
<accession>A0ABT6XH08</accession>
<sequence>MQIELKPFQIRAAKQIAERYAYYTGHPYRPTYKGKLPRPFYQALAAITGAGKTPVLAEAVTLMRLHMGVQPIVFWMSKAKSVVQQTYTNFSSGGKYAEIVDDFRVIRAAQLEPNLIADGSSPLLILATTGLFNNKEQADGALNIYKKDQDLFGDQSPWERLIARDVGGVRRPLIIVYDEGHNLSEQQTQILAELEPEAYLLASATLKLPANFARSVLGPLDTWVEEAGQEVDGAKEFGRLSAVDKEGVPDASAFAITAVDSNAVIKAELIKTSIQFDGTTAPMERCLDDLHDRLRLIEQEIDARALGFTPKAIYVCKTNITDDGDKDDHTKPFEHRSAPPIRIWRYLVEQKKVDPAKVAIYADLKFSEGNKPEAVNLFSKGESDFDEFQAGDFQHIIFNLGLQEGWDDPACYLGYVDKSMGSQIKVEQIIGRVLRQYDAKHYDSALLNSAHFFLRVDKKNVFTDSIEAVRAKLQESGTTIEIVHTYGGGEGSLEDLEPKDDMAAVLHQVHADADDAVEVIAKLVGQFPTFKEGEIDTQGDAHRKTETVEISNLAKSGNQEWAASGHANRVRLRWLVGNAIRARSPAALAVADLKASKFDVRVEAGSNAAAAAELLAREIVATYYQLTSLVYESNREFTFSTMRVPKKAQAFENALYERYAGLNKFEASFASALDKVGVAWHRNPSNGGFRIPLLSEGDSASFSPDFLAWKGKLVFCLDTKGAHLLTDAVARKLFDIQDEGTTKLLTRFVSEGKQTAIGGKAIKGGYTVWKMKGGSPTPIHVASIDHAVKECLKAQ</sequence>
<keyword evidence="3" id="KW-1185">Reference proteome</keyword>
<evidence type="ECO:0000313" key="3">
    <source>
        <dbReference type="Proteomes" id="UP001321580"/>
    </source>
</evidence>
<dbReference type="EMBL" id="JASGBI010000001">
    <property type="protein sequence ID" value="MDI9239443.1"/>
    <property type="molecule type" value="Genomic_DNA"/>
</dbReference>
<dbReference type="Gene3D" id="3.40.50.300">
    <property type="entry name" value="P-loop containing nucleotide triphosphate hydrolases"/>
    <property type="match status" value="2"/>
</dbReference>
<dbReference type="GO" id="GO:0004386">
    <property type="term" value="F:helicase activity"/>
    <property type="evidence" value="ECO:0007669"/>
    <property type="project" value="UniProtKB-KW"/>
</dbReference>
<dbReference type="InterPro" id="IPR006935">
    <property type="entry name" value="Helicase/UvrB_N"/>
</dbReference>
<gene>
    <name evidence="2" type="ORF">QLQ15_11065</name>
</gene>
<protein>
    <submittedName>
        <fullName evidence="2">DEAD/DEAH box helicase family protein</fullName>
    </submittedName>
</protein>
<dbReference type="RefSeq" id="WP_283212828.1">
    <property type="nucleotide sequence ID" value="NZ_JASGBI010000001.1"/>
</dbReference>
<dbReference type="Proteomes" id="UP001321580">
    <property type="component" value="Unassembled WGS sequence"/>
</dbReference>
<comment type="caution">
    <text evidence="2">The sequence shown here is derived from an EMBL/GenBank/DDBJ whole genome shotgun (WGS) entry which is preliminary data.</text>
</comment>
<dbReference type="InterPro" id="IPR027417">
    <property type="entry name" value="P-loop_NTPase"/>
</dbReference>
<keyword evidence="2" id="KW-0547">Nucleotide-binding</keyword>